<comment type="caution">
    <text evidence="2">The sequence shown here is derived from an EMBL/GenBank/DDBJ whole genome shotgun (WGS) entry which is preliminary data.</text>
</comment>
<organism evidence="2 3">
    <name type="scientific">Phaseolus angularis</name>
    <name type="common">Azuki bean</name>
    <name type="synonym">Vigna angularis</name>
    <dbReference type="NCBI Taxonomy" id="3914"/>
    <lineage>
        <taxon>Eukaryota</taxon>
        <taxon>Viridiplantae</taxon>
        <taxon>Streptophyta</taxon>
        <taxon>Embryophyta</taxon>
        <taxon>Tracheophyta</taxon>
        <taxon>Spermatophyta</taxon>
        <taxon>Magnoliopsida</taxon>
        <taxon>eudicotyledons</taxon>
        <taxon>Gunneridae</taxon>
        <taxon>Pentapetalae</taxon>
        <taxon>rosids</taxon>
        <taxon>fabids</taxon>
        <taxon>Fabales</taxon>
        <taxon>Fabaceae</taxon>
        <taxon>Papilionoideae</taxon>
        <taxon>50 kb inversion clade</taxon>
        <taxon>NPAAA clade</taxon>
        <taxon>indigoferoid/millettioid clade</taxon>
        <taxon>Phaseoleae</taxon>
        <taxon>Vigna</taxon>
    </lineage>
</organism>
<evidence type="ECO:0000313" key="2">
    <source>
        <dbReference type="EMBL" id="KAG2409502.1"/>
    </source>
</evidence>
<sequence>MNQRITLTAPNDNADGDELCAPSDIMASNNPKNWDWFRKLVMQRVTSGTKLATPISQKHVTKRTTPKPQDPQPESESRPQPTIEQKKQSLQQANNNKRKTME</sequence>
<evidence type="ECO:0000313" key="3">
    <source>
        <dbReference type="Proteomes" id="UP000743370"/>
    </source>
</evidence>
<proteinExistence type="predicted"/>
<feature type="compositionally biased region" description="Polar residues" evidence="1">
    <location>
        <begin position="48"/>
        <end position="58"/>
    </location>
</feature>
<feature type="region of interest" description="Disordered" evidence="1">
    <location>
        <begin position="1"/>
        <end position="20"/>
    </location>
</feature>
<feature type="compositionally biased region" description="Polar residues" evidence="1">
    <location>
        <begin position="1"/>
        <end position="11"/>
    </location>
</feature>
<dbReference type="EMBL" id="JABFOF010000001">
    <property type="protein sequence ID" value="KAG2409502.1"/>
    <property type="molecule type" value="Genomic_DNA"/>
</dbReference>
<dbReference type="AlphaFoldDB" id="A0A8T0LD52"/>
<reference evidence="2 3" key="1">
    <citation type="submission" date="2020-05" db="EMBL/GenBank/DDBJ databases">
        <title>Vigna angularis (adzuki bean) Var. LongXiaoDou No. 4 denovo assembly.</title>
        <authorList>
            <person name="Xiang H."/>
        </authorList>
    </citation>
    <scope>NUCLEOTIDE SEQUENCE [LARGE SCALE GENOMIC DNA]</scope>
    <source>
        <tissue evidence="2">Leaf</tissue>
    </source>
</reference>
<accession>A0A8T0LD52</accession>
<feature type="region of interest" description="Disordered" evidence="1">
    <location>
        <begin position="48"/>
        <end position="102"/>
    </location>
</feature>
<gene>
    <name evidence="2" type="ORF">HKW66_Vig0001670</name>
</gene>
<protein>
    <submittedName>
        <fullName evidence="2">Uncharacterized protein</fullName>
    </submittedName>
</protein>
<evidence type="ECO:0000256" key="1">
    <source>
        <dbReference type="SAM" id="MobiDB-lite"/>
    </source>
</evidence>
<name>A0A8T0LD52_PHAAN</name>
<dbReference type="Proteomes" id="UP000743370">
    <property type="component" value="Unassembled WGS sequence"/>
</dbReference>
<feature type="compositionally biased region" description="Polar residues" evidence="1">
    <location>
        <begin position="72"/>
        <end position="95"/>
    </location>
</feature>